<dbReference type="GO" id="GO:0046656">
    <property type="term" value="P:folic acid biosynthetic process"/>
    <property type="evidence" value="ECO:0007669"/>
    <property type="project" value="UniProtKB-KW"/>
</dbReference>
<evidence type="ECO:0000256" key="2">
    <source>
        <dbReference type="ARBA" id="ARBA00005051"/>
    </source>
</evidence>
<dbReference type="GO" id="GO:0046654">
    <property type="term" value="P:tetrahydrofolate biosynthetic process"/>
    <property type="evidence" value="ECO:0007669"/>
    <property type="project" value="UniProtKB-UniPathway"/>
</dbReference>
<protein>
    <recommendedName>
        <fullName evidence="3">2-amino-4-hydroxy-6-hydroxymethyldihydropteridine diphosphokinase</fullName>
        <ecNumber evidence="3">2.7.6.3</ecNumber>
    </recommendedName>
</protein>
<dbReference type="AlphaFoldDB" id="A0A0H1Q675"/>
<keyword evidence="7" id="KW-0067">ATP-binding</keyword>
<dbReference type="Gene3D" id="3.30.70.560">
    <property type="entry name" value="7,8-Dihydro-6-hydroxymethylpterin-pyrophosphokinase HPPK"/>
    <property type="match status" value="1"/>
</dbReference>
<dbReference type="PANTHER" id="PTHR43071">
    <property type="entry name" value="2-AMINO-4-HYDROXY-6-HYDROXYMETHYLDIHYDROPTERIDINE PYROPHOSPHOKINASE"/>
    <property type="match status" value="1"/>
</dbReference>
<reference evidence="9 10" key="1">
    <citation type="journal article" date="2018" name="Emerg. Microbes Infect.">
        <title>Phenotypic and molecular analysis of nontypeable Group B streptococci: identification of cps2a and hybrid cps2a/cps5 Group B streptococcal capsule gene clusters.</title>
        <authorList>
            <person name="Alhhazmi A."/>
            <person name="Tyrrell G.J."/>
        </authorList>
    </citation>
    <scope>NUCLEOTIDE SEQUENCE [LARGE SCALE GENOMIC DNA]</scope>
    <source>
        <strain evidence="9 10">PLGBS17</strain>
    </source>
</reference>
<keyword evidence="5" id="KW-0547">Nucleotide-binding</keyword>
<evidence type="ECO:0000313" key="9">
    <source>
        <dbReference type="EMBL" id="RDY76049.1"/>
    </source>
</evidence>
<organism evidence="9 10">
    <name type="scientific">Streptococcus agalactiae</name>
    <dbReference type="NCBI Taxonomy" id="1311"/>
    <lineage>
        <taxon>Bacteria</taxon>
        <taxon>Bacillati</taxon>
        <taxon>Bacillota</taxon>
        <taxon>Bacilli</taxon>
        <taxon>Lactobacillales</taxon>
        <taxon>Streptococcaceae</taxon>
        <taxon>Streptococcus</taxon>
    </lineage>
</organism>
<accession>A0A0H1Q675</accession>
<dbReference type="Proteomes" id="UP000256718">
    <property type="component" value="Unassembled WGS sequence"/>
</dbReference>
<evidence type="ECO:0000256" key="6">
    <source>
        <dbReference type="ARBA" id="ARBA00022777"/>
    </source>
</evidence>
<dbReference type="SUPFAM" id="SSF55083">
    <property type="entry name" value="6-hydroxymethyl-7,8-dihydropterin pyrophosphokinase, HPPK"/>
    <property type="match status" value="1"/>
</dbReference>
<keyword evidence="8" id="KW-0289">Folate biosynthesis</keyword>
<name>A0A0H1Q675_STRAG</name>
<dbReference type="EMBL" id="QHGZ01000238">
    <property type="protein sequence ID" value="RDY76049.1"/>
    <property type="molecule type" value="Genomic_DNA"/>
</dbReference>
<keyword evidence="4" id="KW-0808">Transferase</keyword>
<dbReference type="GO" id="GO:0005524">
    <property type="term" value="F:ATP binding"/>
    <property type="evidence" value="ECO:0007669"/>
    <property type="project" value="UniProtKB-KW"/>
</dbReference>
<dbReference type="RefSeq" id="WP_000214498.1">
    <property type="nucleotide sequence ID" value="NZ_CAXOLC010000010.1"/>
</dbReference>
<dbReference type="PANTHER" id="PTHR43071:SF1">
    <property type="entry name" value="2-AMINO-4-HYDROXY-6-HYDROXYMETHYLDIHYDROPTERIDINE PYROPHOSPHOKINASE"/>
    <property type="match status" value="1"/>
</dbReference>
<dbReference type="PROSITE" id="PS00794">
    <property type="entry name" value="HPPK"/>
    <property type="match status" value="1"/>
</dbReference>
<gene>
    <name evidence="9" type="primary">folK</name>
    <name evidence="9" type="ORF">C4618_12155</name>
</gene>
<evidence type="ECO:0000313" key="10">
    <source>
        <dbReference type="Proteomes" id="UP000256718"/>
    </source>
</evidence>
<proteinExistence type="predicted"/>
<sequence>MTTVYLSLGSNIGDRETFLKQALFSIDHLQKTKVAQISAIYETAAWGNTNQEDFFNICCQVETDLAPFELLDYCQEIEKRLKRVRHEHWGPRTIDIDILLFGNQVINQEDLVVPHPYMTKRAFVLVPLLEIAPQLSLPNGSKLEDYLEKLNLGEVHYFKPVE</sequence>
<dbReference type="GO" id="GO:0016301">
    <property type="term" value="F:kinase activity"/>
    <property type="evidence" value="ECO:0007669"/>
    <property type="project" value="UniProtKB-KW"/>
</dbReference>
<evidence type="ECO:0000256" key="4">
    <source>
        <dbReference type="ARBA" id="ARBA00022679"/>
    </source>
</evidence>
<evidence type="ECO:0000256" key="1">
    <source>
        <dbReference type="ARBA" id="ARBA00000198"/>
    </source>
</evidence>
<dbReference type="CDD" id="cd00483">
    <property type="entry name" value="HPPK"/>
    <property type="match status" value="1"/>
</dbReference>
<comment type="catalytic activity">
    <reaction evidence="1">
        <text>6-hydroxymethyl-7,8-dihydropterin + ATP = (7,8-dihydropterin-6-yl)methyl diphosphate + AMP + H(+)</text>
        <dbReference type="Rhea" id="RHEA:11412"/>
        <dbReference type="ChEBI" id="CHEBI:15378"/>
        <dbReference type="ChEBI" id="CHEBI:30616"/>
        <dbReference type="ChEBI" id="CHEBI:44841"/>
        <dbReference type="ChEBI" id="CHEBI:72950"/>
        <dbReference type="ChEBI" id="CHEBI:456215"/>
        <dbReference type="EC" id="2.7.6.3"/>
    </reaction>
</comment>
<keyword evidence="6 9" id="KW-0418">Kinase</keyword>
<dbReference type="Pfam" id="PF01288">
    <property type="entry name" value="HPPK"/>
    <property type="match status" value="1"/>
</dbReference>
<evidence type="ECO:0000256" key="8">
    <source>
        <dbReference type="ARBA" id="ARBA00022909"/>
    </source>
</evidence>
<dbReference type="GO" id="GO:0003848">
    <property type="term" value="F:2-amino-4-hydroxy-6-hydroxymethyldihydropteridine diphosphokinase activity"/>
    <property type="evidence" value="ECO:0007669"/>
    <property type="project" value="UniProtKB-EC"/>
</dbReference>
<comment type="pathway">
    <text evidence="2">Cofactor biosynthesis; tetrahydrofolate biosynthesis; 2-amino-4-hydroxy-6-hydroxymethyl-7,8-dihydropteridine diphosphate from 7,8-dihydroneopterin triphosphate: step 4/4.</text>
</comment>
<dbReference type="EC" id="2.7.6.3" evidence="3"/>
<dbReference type="NCBIfam" id="TIGR01498">
    <property type="entry name" value="folK"/>
    <property type="match status" value="1"/>
</dbReference>
<comment type="caution">
    <text evidence="9">The sequence shown here is derived from an EMBL/GenBank/DDBJ whole genome shotgun (WGS) entry which is preliminary data.</text>
</comment>
<evidence type="ECO:0000256" key="5">
    <source>
        <dbReference type="ARBA" id="ARBA00022741"/>
    </source>
</evidence>
<evidence type="ECO:0000256" key="7">
    <source>
        <dbReference type="ARBA" id="ARBA00022840"/>
    </source>
</evidence>
<dbReference type="UniPathway" id="UPA00077">
    <property type="reaction ID" value="UER00155"/>
</dbReference>
<dbReference type="InterPro" id="IPR000550">
    <property type="entry name" value="Hppk"/>
</dbReference>
<dbReference type="InterPro" id="IPR035907">
    <property type="entry name" value="Hppk_sf"/>
</dbReference>
<evidence type="ECO:0000256" key="3">
    <source>
        <dbReference type="ARBA" id="ARBA00013253"/>
    </source>
</evidence>